<dbReference type="GO" id="GO:0000179">
    <property type="term" value="F:rRNA (adenine-N6,N6-)-dimethyltransferase activity"/>
    <property type="evidence" value="ECO:0007669"/>
    <property type="project" value="UniProtKB-UniRule"/>
</dbReference>
<name>A0A2M9CLG0_9MICO</name>
<evidence type="ECO:0000313" key="7">
    <source>
        <dbReference type="EMBL" id="PJJ72717.1"/>
    </source>
</evidence>
<comment type="similarity">
    <text evidence="5">Belongs to the class I-like SAM-binding methyltransferase superfamily. rRNA adenine N(6)-methyltransferase family.</text>
</comment>
<dbReference type="InterPro" id="IPR020598">
    <property type="entry name" value="rRNA_Ade_methylase_Trfase_N"/>
</dbReference>
<dbReference type="OrthoDB" id="3616874at2"/>
<dbReference type="GO" id="GO:0005829">
    <property type="term" value="C:cytosol"/>
    <property type="evidence" value="ECO:0007669"/>
    <property type="project" value="TreeGrafter"/>
</dbReference>
<feature type="binding site" evidence="5">
    <location>
        <position position="59"/>
    </location>
    <ligand>
        <name>S-adenosyl-L-methionine</name>
        <dbReference type="ChEBI" id="CHEBI:59789"/>
    </ligand>
</feature>
<feature type="binding site" evidence="5">
    <location>
        <position position="80"/>
    </location>
    <ligand>
        <name>S-adenosyl-L-methionine</name>
        <dbReference type="ChEBI" id="CHEBI:59789"/>
    </ligand>
</feature>
<keyword evidence="8" id="KW-1185">Reference proteome</keyword>
<dbReference type="RefSeq" id="WP_100364874.1">
    <property type="nucleotide sequence ID" value="NZ_PGFF01000001.1"/>
</dbReference>
<evidence type="ECO:0000259" key="6">
    <source>
        <dbReference type="SMART" id="SM00650"/>
    </source>
</evidence>
<evidence type="ECO:0000256" key="5">
    <source>
        <dbReference type="PROSITE-ProRule" id="PRU01026"/>
    </source>
</evidence>
<keyword evidence="2 5" id="KW-0808">Transferase</keyword>
<dbReference type="EMBL" id="PGFF01000001">
    <property type="protein sequence ID" value="PJJ72717.1"/>
    <property type="molecule type" value="Genomic_DNA"/>
</dbReference>
<feature type="domain" description="Ribosomal RNA adenine methylase transferase N-terminal" evidence="6">
    <location>
        <begin position="21"/>
        <end position="178"/>
    </location>
</feature>
<dbReference type="PROSITE" id="PS51689">
    <property type="entry name" value="SAM_RNA_A_N6_MT"/>
    <property type="match status" value="1"/>
</dbReference>
<evidence type="ECO:0000256" key="1">
    <source>
        <dbReference type="ARBA" id="ARBA00022603"/>
    </source>
</evidence>
<dbReference type="Gene3D" id="3.40.50.150">
    <property type="entry name" value="Vaccinia Virus protein VP39"/>
    <property type="match status" value="1"/>
</dbReference>
<proteinExistence type="inferred from homology"/>
<dbReference type="Proteomes" id="UP000228758">
    <property type="component" value="Unassembled WGS sequence"/>
</dbReference>
<evidence type="ECO:0000256" key="3">
    <source>
        <dbReference type="ARBA" id="ARBA00022691"/>
    </source>
</evidence>
<organism evidence="7 8">
    <name type="scientific">Diaminobutyricimonas aerilata</name>
    <dbReference type="NCBI Taxonomy" id="1162967"/>
    <lineage>
        <taxon>Bacteria</taxon>
        <taxon>Bacillati</taxon>
        <taxon>Actinomycetota</taxon>
        <taxon>Actinomycetes</taxon>
        <taxon>Micrococcales</taxon>
        <taxon>Microbacteriaceae</taxon>
        <taxon>Diaminobutyricimonas</taxon>
    </lineage>
</organism>
<evidence type="ECO:0000256" key="2">
    <source>
        <dbReference type="ARBA" id="ARBA00022679"/>
    </source>
</evidence>
<dbReference type="AlphaFoldDB" id="A0A2M9CLG0"/>
<feature type="binding site" evidence="5">
    <location>
        <position position="16"/>
    </location>
    <ligand>
        <name>S-adenosyl-L-methionine</name>
        <dbReference type="ChEBI" id="CHEBI:59789"/>
    </ligand>
</feature>
<sequence>MSRTPSNRARFSQNFLHSPEAIERIVSVARPRGLVLEPGGGGGALTRALTPHATVWTWEIDPRWAAVLRDRTDARVMLGDFARSRPPDRDFQVVGNIPYSATARIIDWCLQARGCRSATVLVQLEVALKRSGGYGRWSRLTAATWPTHRWSYHGRVDATAFRPVPRVHSGILRIERRDRPVLDATGSRVHARVVEAAFGGAGGSVAASLARTFGARNAFAWSHLARGRVASGVHPDEWITVARRLVARGGRDR</sequence>
<dbReference type="Pfam" id="PF00398">
    <property type="entry name" value="RrnaAD"/>
    <property type="match status" value="1"/>
</dbReference>
<evidence type="ECO:0000313" key="8">
    <source>
        <dbReference type="Proteomes" id="UP000228758"/>
    </source>
</evidence>
<feature type="binding site" evidence="5">
    <location>
        <position position="96"/>
    </location>
    <ligand>
        <name>S-adenosyl-L-methionine</name>
        <dbReference type="ChEBI" id="CHEBI:59789"/>
    </ligand>
</feature>
<dbReference type="PANTHER" id="PTHR11727:SF7">
    <property type="entry name" value="DIMETHYLADENOSINE TRANSFERASE-RELATED"/>
    <property type="match status" value="1"/>
</dbReference>
<accession>A0A2M9CLG0</accession>
<keyword evidence="1 5" id="KW-0489">Methyltransferase</keyword>
<keyword evidence="4 5" id="KW-0694">RNA-binding</keyword>
<dbReference type="GO" id="GO:0003723">
    <property type="term" value="F:RNA binding"/>
    <property type="evidence" value="ECO:0007669"/>
    <property type="project" value="UniProtKB-UniRule"/>
</dbReference>
<evidence type="ECO:0000256" key="4">
    <source>
        <dbReference type="ARBA" id="ARBA00022884"/>
    </source>
</evidence>
<dbReference type="PANTHER" id="PTHR11727">
    <property type="entry name" value="DIMETHYLADENOSINE TRANSFERASE"/>
    <property type="match status" value="1"/>
</dbReference>
<keyword evidence="3 5" id="KW-0949">S-adenosyl-L-methionine</keyword>
<dbReference type="SUPFAM" id="SSF53335">
    <property type="entry name" value="S-adenosyl-L-methionine-dependent methyltransferases"/>
    <property type="match status" value="1"/>
</dbReference>
<dbReference type="InterPro" id="IPR029063">
    <property type="entry name" value="SAM-dependent_MTases_sf"/>
</dbReference>
<dbReference type="InterPro" id="IPR001737">
    <property type="entry name" value="KsgA/Erm"/>
</dbReference>
<comment type="caution">
    <text evidence="7">The sequence shown here is derived from an EMBL/GenBank/DDBJ whole genome shotgun (WGS) entry which is preliminary data.</text>
</comment>
<dbReference type="SMART" id="SM00650">
    <property type="entry name" value="rADc"/>
    <property type="match status" value="1"/>
</dbReference>
<feature type="binding site" evidence="5">
    <location>
        <position position="14"/>
    </location>
    <ligand>
        <name>S-adenosyl-L-methionine</name>
        <dbReference type="ChEBI" id="CHEBI:59789"/>
    </ligand>
</feature>
<feature type="binding site" evidence="5">
    <location>
        <position position="39"/>
    </location>
    <ligand>
        <name>S-adenosyl-L-methionine</name>
        <dbReference type="ChEBI" id="CHEBI:59789"/>
    </ligand>
</feature>
<reference evidence="7 8" key="1">
    <citation type="submission" date="2017-11" db="EMBL/GenBank/DDBJ databases">
        <title>Genomic Encyclopedia of Archaeal and Bacterial Type Strains, Phase II (KMG-II): From Individual Species to Whole Genera.</title>
        <authorList>
            <person name="Goeker M."/>
        </authorList>
    </citation>
    <scope>NUCLEOTIDE SEQUENCE [LARGE SCALE GENOMIC DNA]</scope>
    <source>
        <strain evidence="7 8">DSM 27393</strain>
    </source>
</reference>
<gene>
    <name evidence="7" type="ORF">CLV46_2291</name>
</gene>
<protein>
    <submittedName>
        <fullName evidence="7">23S rRNA (Adenine-N6)-dimethyltransferase</fullName>
    </submittedName>
</protein>